<dbReference type="Proteomes" id="UP000680206">
    <property type="component" value="Unassembled WGS sequence"/>
</dbReference>
<feature type="domain" description="HTH cro/C1-type" evidence="1">
    <location>
        <begin position="19"/>
        <end position="74"/>
    </location>
</feature>
<dbReference type="InterPro" id="IPR001387">
    <property type="entry name" value="Cro/C1-type_HTH"/>
</dbReference>
<dbReference type="PROSITE" id="PS50943">
    <property type="entry name" value="HTH_CROC1"/>
    <property type="match status" value="1"/>
</dbReference>
<comment type="caution">
    <text evidence="2">The sequence shown here is derived from an EMBL/GenBank/DDBJ whole genome shotgun (WGS) entry which is preliminary data.</text>
</comment>
<reference evidence="2 3" key="1">
    <citation type="submission" date="2021-03" db="EMBL/GenBank/DDBJ databases">
        <title>Actinomadura violae sp. nov., isolated from lichen in Thailand.</title>
        <authorList>
            <person name="Kanchanasin P."/>
            <person name="Saeng-In P."/>
            <person name="Phongsopitanun W."/>
            <person name="Yuki M."/>
            <person name="Kudo T."/>
            <person name="Ohkuma M."/>
            <person name="Tanasupawat S."/>
        </authorList>
    </citation>
    <scope>NUCLEOTIDE SEQUENCE [LARGE SCALE GENOMIC DNA]</scope>
    <source>
        <strain evidence="2 3">LCR2-06</strain>
    </source>
</reference>
<dbReference type="SUPFAM" id="SSF47413">
    <property type="entry name" value="lambda repressor-like DNA-binding domains"/>
    <property type="match status" value="1"/>
</dbReference>
<accession>A0ABS3S641</accession>
<protein>
    <submittedName>
        <fullName evidence="2">Helix-turn-helix transcriptional regulator</fullName>
    </submittedName>
</protein>
<keyword evidence="3" id="KW-1185">Reference proteome</keyword>
<gene>
    <name evidence="2" type="ORF">J4709_43605</name>
</gene>
<evidence type="ECO:0000313" key="2">
    <source>
        <dbReference type="EMBL" id="MBO2464480.1"/>
    </source>
</evidence>
<dbReference type="Gene3D" id="1.10.260.40">
    <property type="entry name" value="lambda repressor-like DNA-binding domains"/>
    <property type="match status" value="1"/>
</dbReference>
<dbReference type="InterPro" id="IPR010982">
    <property type="entry name" value="Lambda_DNA-bd_dom_sf"/>
</dbReference>
<evidence type="ECO:0000313" key="3">
    <source>
        <dbReference type="Proteomes" id="UP000680206"/>
    </source>
</evidence>
<evidence type="ECO:0000259" key="1">
    <source>
        <dbReference type="PROSITE" id="PS50943"/>
    </source>
</evidence>
<sequence>MTLATEAGMTGRGHLGPVIREARRTRGWTQIDLATRMYCSPATVSRWETEKAPLTDLVTLSRLAEVLEMPPAVLGVAATVSDNPTAEDDPVRRRQLLQTLAITAAATAVPGAQGARAAQVTPDDLLVANLRDALLTPHRTATGSPSALTAAFAHAKRAFQACRYEQLANDLPLLIARGTTLAESGKPTDCALLAEILTLTARMLVKVDRTDLGLLAADRARQSAEGAADPIVPAEAARNLSVLTRKAGWHDRAAEIALSAADDPRLRGDDPTLRAQRGLLIMSAAYTAAKSKDRSGMDDLTAHAQSLASGLGKGVQLKHGTGFGTWMIESHRISGHNACGDPYQALHVARHLDPRALPTIERRSRYYTDIATSWAMAGNRTKCLNALLAAERQAPEETHARPAIHRLVRGLLASGPATRELQELAARCGVT</sequence>
<dbReference type="CDD" id="cd00093">
    <property type="entry name" value="HTH_XRE"/>
    <property type="match status" value="1"/>
</dbReference>
<dbReference type="Pfam" id="PF01381">
    <property type="entry name" value="HTH_3"/>
    <property type="match status" value="1"/>
</dbReference>
<proteinExistence type="predicted"/>
<dbReference type="EMBL" id="JAGEPF010000035">
    <property type="protein sequence ID" value="MBO2464480.1"/>
    <property type="molecule type" value="Genomic_DNA"/>
</dbReference>
<name>A0ABS3S641_9ACTN</name>
<organism evidence="2 3">
    <name type="scientific">Actinomadura violacea</name>
    <dbReference type="NCBI Taxonomy" id="2819934"/>
    <lineage>
        <taxon>Bacteria</taxon>
        <taxon>Bacillati</taxon>
        <taxon>Actinomycetota</taxon>
        <taxon>Actinomycetes</taxon>
        <taxon>Streptosporangiales</taxon>
        <taxon>Thermomonosporaceae</taxon>
        <taxon>Actinomadura</taxon>
    </lineage>
</organism>
<dbReference type="SMART" id="SM00530">
    <property type="entry name" value="HTH_XRE"/>
    <property type="match status" value="1"/>
</dbReference>